<evidence type="ECO:0000313" key="2">
    <source>
        <dbReference type="Proteomes" id="UP000297871"/>
    </source>
</evidence>
<dbReference type="RefSeq" id="WP_135613538.1">
    <property type="nucleotide sequence ID" value="NZ_RQFY01000001.1"/>
</dbReference>
<accession>A0A4R9JBI8</accession>
<dbReference type="AlphaFoldDB" id="A0A4R9JBI8"/>
<name>A0A4R9JBI8_9LEPT</name>
<sequence>MSAGLFGFIFNTLRKRANDPQNSNLWIPRKLQEASGPNIEGKLLPLSGSNWDLGSITGEAGDNFQNIIKSQWWISKVGFERRKDPELKKHQPIACPENPYPKLSMPEVTINGLENVYILPNPIIQKTEEGYNSILSIKFAYYQGKDGLPSLENFRLEGKYCLEQNVCSAPLTPSGVLPSQCDSWYPSENIKGEGDFTLSITDLYADLVLNVFIEGKGSSRILRTRIESLSVRGEVPDSDPTFSVDDLNTKTDLTFIANNLWLPKAKDAIESEDGRRGIVSNLNQTLNRTENLQKLSQMLENQLIQFLDNVLGEIPNGFLPSNQGKQATNPVDRYVFDRVRFSLNDPKSDYYLPKMILKISDPSLEPYIFSEISLGNQSVNISDFGTFEFQNILLQNMKISGLSNAVALPETLLFRSKGFDLEVSVSSLNPSPEIRSYKNKKETVTKVPSPPLQILTSFSMYAEGIDDKISGDLEAKISKSKLIASVDFEGEELEALEISFSKLQYVSLLPDISVKILVESAYQDIISSVLNQDSLKQKALDAGNSKAVENLKKIGQFATDDVKKIISSKLDG</sequence>
<comment type="caution">
    <text evidence="1">The sequence shown here is derived from an EMBL/GenBank/DDBJ whole genome shotgun (WGS) entry which is preliminary data.</text>
</comment>
<reference evidence="1" key="1">
    <citation type="journal article" date="2019" name="PLoS Negl. Trop. Dis.">
        <title>Revisiting the worldwide diversity of Leptospira species in the environment.</title>
        <authorList>
            <person name="Vincent A.T."/>
            <person name="Schiettekatte O."/>
            <person name="Bourhy P."/>
            <person name="Veyrier F.J."/>
            <person name="Picardeau M."/>
        </authorList>
    </citation>
    <scope>NUCLEOTIDE SEQUENCE [LARGE SCALE GENOMIC DNA]</scope>
    <source>
        <strain evidence="1">201800265</strain>
    </source>
</reference>
<protein>
    <submittedName>
        <fullName evidence="1">Uncharacterized protein</fullName>
    </submittedName>
</protein>
<dbReference type="EMBL" id="RQFY01000001">
    <property type="protein sequence ID" value="TGL36594.1"/>
    <property type="molecule type" value="Genomic_DNA"/>
</dbReference>
<gene>
    <name evidence="1" type="ORF">EHQ52_01580</name>
</gene>
<keyword evidence="2" id="KW-1185">Reference proteome</keyword>
<proteinExistence type="predicted"/>
<dbReference type="OrthoDB" id="1489488at2"/>
<evidence type="ECO:0000313" key="1">
    <source>
        <dbReference type="EMBL" id="TGL36594.1"/>
    </source>
</evidence>
<organism evidence="1 2">
    <name type="scientific">Leptospira koniambonensis</name>
    <dbReference type="NCBI Taxonomy" id="2484950"/>
    <lineage>
        <taxon>Bacteria</taxon>
        <taxon>Pseudomonadati</taxon>
        <taxon>Spirochaetota</taxon>
        <taxon>Spirochaetia</taxon>
        <taxon>Leptospirales</taxon>
        <taxon>Leptospiraceae</taxon>
        <taxon>Leptospira</taxon>
    </lineage>
</organism>
<dbReference type="Proteomes" id="UP000297871">
    <property type="component" value="Unassembled WGS sequence"/>
</dbReference>